<dbReference type="EMBL" id="CP023445">
    <property type="protein sequence ID" value="ATE58124.1"/>
    <property type="molecule type" value="Genomic_DNA"/>
</dbReference>
<dbReference type="InterPro" id="IPR010982">
    <property type="entry name" value="Lambda_DNA-bd_dom_sf"/>
</dbReference>
<dbReference type="CDD" id="cd00093">
    <property type="entry name" value="HTH_XRE"/>
    <property type="match status" value="1"/>
</dbReference>
<accession>A0A290ZGL3</accession>
<dbReference type="InterPro" id="IPR041413">
    <property type="entry name" value="MLTR_LBD"/>
</dbReference>
<dbReference type="Gene3D" id="3.30.450.180">
    <property type="match status" value="1"/>
</dbReference>
<dbReference type="RefSeq" id="WP_096497741.1">
    <property type="nucleotide sequence ID" value="NZ_CP023445.1"/>
</dbReference>
<reference evidence="2" key="1">
    <citation type="submission" date="2017-09" db="EMBL/GenBank/DDBJ databases">
        <title>Complete Genome Sequence of ansamitocin-producing Bacterium Actinosynnema pretiosum X47.</title>
        <authorList>
            <person name="Cao G."/>
            <person name="Zong G."/>
            <person name="Zhong C."/>
            <person name="Fu J."/>
        </authorList>
    </citation>
    <scope>NUCLEOTIDE SEQUENCE [LARGE SCALE GENOMIC DNA]</scope>
    <source>
        <strain evidence="2">X47</strain>
    </source>
</reference>
<dbReference type="KEGG" id="apre:CNX65_12105"/>
<organism evidence="2 3">
    <name type="scientific">Actinosynnema pretiosum</name>
    <dbReference type="NCBI Taxonomy" id="42197"/>
    <lineage>
        <taxon>Bacteria</taxon>
        <taxon>Bacillati</taxon>
        <taxon>Actinomycetota</taxon>
        <taxon>Actinomycetes</taxon>
        <taxon>Pseudonocardiales</taxon>
        <taxon>Pseudonocardiaceae</taxon>
        <taxon>Actinosynnema</taxon>
    </lineage>
</organism>
<evidence type="ECO:0000313" key="2">
    <source>
        <dbReference type="EMBL" id="ATE58124.1"/>
    </source>
</evidence>
<dbReference type="SMART" id="SM00530">
    <property type="entry name" value="HTH_XRE"/>
    <property type="match status" value="1"/>
</dbReference>
<gene>
    <name evidence="2" type="ORF">CNX65_12105</name>
</gene>
<dbReference type="Pfam" id="PF17765">
    <property type="entry name" value="MLTR_LBD"/>
    <property type="match status" value="1"/>
</dbReference>
<dbReference type="Gene3D" id="1.10.260.40">
    <property type="entry name" value="lambda repressor-like DNA-binding domains"/>
    <property type="match status" value="1"/>
</dbReference>
<protein>
    <submittedName>
        <fullName evidence="2">Transcriptional regulator</fullName>
    </submittedName>
</protein>
<dbReference type="PANTHER" id="PTHR35010:SF2">
    <property type="entry name" value="BLL4672 PROTEIN"/>
    <property type="match status" value="1"/>
</dbReference>
<dbReference type="SUPFAM" id="SSF47413">
    <property type="entry name" value="lambda repressor-like DNA-binding domains"/>
    <property type="match status" value="1"/>
</dbReference>
<name>A0A290ZGL3_9PSEU</name>
<feature type="domain" description="HTH cro/C1-type" evidence="1">
    <location>
        <begin position="39"/>
        <end position="91"/>
    </location>
</feature>
<dbReference type="InterPro" id="IPR001387">
    <property type="entry name" value="Cro/C1-type_HTH"/>
</dbReference>
<evidence type="ECO:0000259" key="1">
    <source>
        <dbReference type="PROSITE" id="PS50943"/>
    </source>
</evidence>
<dbReference type="PANTHER" id="PTHR35010">
    <property type="entry name" value="BLL4672 PROTEIN-RELATED"/>
    <property type="match status" value="1"/>
</dbReference>
<evidence type="ECO:0000313" key="3">
    <source>
        <dbReference type="Proteomes" id="UP000218505"/>
    </source>
</evidence>
<proteinExistence type="predicted"/>
<dbReference type="Pfam" id="PF13560">
    <property type="entry name" value="HTH_31"/>
    <property type="match status" value="1"/>
</dbReference>
<dbReference type="PROSITE" id="PS50943">
    <property type="entry name" value="HTH_CROC1"/>
    <property type="match status" value="1"/>
</dbReference>
<dbReference type="AlphaFoldDB" id="A0A290ZGL3"/>
<dbReference type="Proteomes" id="UP000218505">
    <property type="component" value="Chromosome"/>
</dbReference>
<dbReference type="GO" id="GO:0003677">
    <property type="term" value="F:DNA binding"/>
    <property type="evidence" value="ECO:0007669"/>
    <property type="project" value="InterPro"/>
</dbReference>
<keyword evidence="3" id="KW-1185">Reference proteome</keyword>
<sequence>MGETGAVTGSSAGNALGEALRGWRDRLSPLDVGLPVSGARRASGLRREELSALAGLSVDYLVRLEQGRARNPSEQVVAALARALQLAAAERDHLYRLAHLPPPSSGVIDSHVPPSVQRLVARLGELPVAVFSADWTLVTWSPLWAALLGDPLRLPAAERNIVAAAFLGSLPVRRGSLTLEPALVADLRAATVRYPADRGLAELVRRCLAGSERFAELWRAGAVGEHTHDRKVVAHPAVGEVVLDCDVLTVPGADLKIVVYSAAAGSVDAEKLDFLRVTGVTGVTGVAVG</sequence>